<keyword evidence="3" id="KW-1185">Reference proteome</keyword>
<dbReference type="CTD" id="8576141"/>
<dbReference type="OMA" id="LADCHQN"/>
<dbReference type="RefSeq" id="XP_045091904.1">
    <property type="nucleotide sequence ID" value="XM_045235852.1"/>
</dbReference>
<dbReference type="AlphaFoldDB" id="A8WR13"/>
<organism evidence="2 3">
    <name type="scientific">Caenorhabditis briggsae</name>
    <dbReference type="NCBI Taxonomy" id="6238"/>
    <lineage>
        <taxon>Eukaryota</taxon>
        <taxon>Metazoa</taxon>
        <taxon>Ecdysozoa</taxon>
        <taxon>Nematoda</taxon>
        <taxon>Chromadorea</taxon>
        <taxon>Rhabditida</taxon>
        <taxon>Rhabditina</taxon>
        <taxon>Rhabditomorpha</taxon>
        <taxon>Rhabditoidea</taxon>
        <taxon>Rhabditidae</taxon>
        <taxon>Peloderinae</taxon>
        <taxon>Caenorhabditis</taxon>
    </lineage>
</organism>
<reference evidence="2 3" key="2">
    <citation type="journal article" date="2011" name="PLoS Genet.">
        <title>Caenorhabditis briggsae recombinant inbred line genotypes reveal inter-strain incompatibility and the evolution of recombination.</title>
        <authorList>
            <person name="Ross J.A."/>
            <person name="Koboldt D.C."/>
            <person name="Staisch J.E."/>
            <person name="Chamberlin H.M."/>
            <person name="Gupta B.P."/>
            <person name="Miller R.D."/>
            <person name="Baird S.E."/>
            <person name="Haag E.S."/>
        </authorList>
    </citation>
    <scope>NUCLEOTIDE SEQUENCE [LARGE SCALE GENOMIC DNA]</scope>
    <source>
        <strain evidence="2 3">AF16</strain>
    </source>
</reference>
<proteinExistence type="predicted"/>
<sequence length="303" mass="34869">MDIPPDTNDSGRSYGFASNLKRFGASLADHPKYSRREFISHLSDCRLQLKVEQREETPENQSEGSEDGIEECATQIEWENLECPKCHRKVENSDVLTEHLVSNHGKTQDKVWFKQFGTLGSDMAKSLDKALRKQEETSLVKKKFGDSNDLITCPVASPLAPFFMMRHFQVFRDEMCPSATEGIVVGITVPIQSVELLNLMLQNDEKSFSPIFCFQKLDKARRRIKRGLLRKTMEKKVKILEKRCDKVSVDEPDIVFKKSRTADETRDLLQALNLPPTGSQKDIVERINELKTRYEEIRLVRLF</sequence>
<dbReference type="GeneID" id="8576141"/>
<dbReference type="InterPro" id="IPR013087">
    <property type="entry name" value="Znf_C2H2_type"/>
</dbReference>
<dbReference type="HOGENOM" id="CLU_051735_0_0_1"/>
<dbReference type="WormBase" id="CBG01707">
    <property type="protein sequence ID" value="CBP39655"/>
    <property type="gene ID" value="WBGene00024902"/>
</dbReference>
<evidence type="ECO:0000259" key="1">
    <source>
        <dbReference type="PROSITE" id="PS00028"/>
    </source>
</evidence>
<evidence type="ECO:0000313" key="2">
    <source>
        <dbReference type="EMBL" id="CAP22921.2"/>
    </source>
</evidence>
<accession>A8WR13</accession>
<evidence type="ECO:0000313" key="4">
    <source>
        <dbReference type="WormBase" id="CBG01707"/>
    </source>
</evidence>
<feature type="domain" description="C2H2-type" evidence="1">
    <location>
        <begin position="83"/>
        <end position="104"/>
    </location>
</feature>
<protein>
    <submittedName>
        <fullName evidence="2">Protein CBG01707</fullName>
    </submittedName>
</protein>
<name>A8WR13_CAEBR</name>
<dbReference type="eggNOG" id="ENOG502TGXV">
    <property type="taxonomic scope" value="Eukaryota"/>
</dbReference>
<dbReference type="PANTHER" id="PTHR34850">
    <property type="entry name" value="PROTEIN CBG21297"/>
    <property type="match status" value="1"/>
</dbReference>
<dbReference type="Proteomes" id="UP000008549">
    <property type="component" value="Unassembled WGS sequence"/>
</dbReference>
<dbReference type="PANTHER" id="PTHR34850:SF2">
    <property type="entry name" value="C2H2-TYPE DOMAIN-CONTAINING PROTEIN"/>
    <property type="match status" value="1"/>
</dbReference>
<evidence type="ECO:0000313" key="3">
    <source>
        <dbReference type="Proteomes" id="UP000008549"/>
    </source>
</evidence>
<gene>
    <name evidence="2 4" type="ORF">CBG01707</name>
    <name evidence="2" type="ORF">CBG_01707</name>
</gene>
<reference evidence="2 3" key="1">
    <citation type="journal article" date="2003" name="PLoS Biol.">
        <title>The genome sequence of Caenorhabditis briggsae: a platform for comparative genomics.</title>
        <authorList>
            <person name="Stein L.D."/>
            <person name="Bao Z."/>
            <person name="Blasiar D."/>
            <person name="Blumenthal T."/>
            <person name="Brent M.R."/>
            <person name="Chen N."/>
            <person name="Chinwalla A."/>
            <person name="Clarke L."/>
            <person name="Clee C."/>
            <person name="Coghlan A."/>
            <person name="Coulson A."/>
            <person name="D'Eustachio P."/>
            <person name="Fitch D.H."/>
            <person name="Fulton L.A."/>
            <person name="Fulton R.E."/>
            <person name="Griffiths-Jones S."/>
            <person name="Harris T.W."/>
            <person name="Hillier L.W."/>
            <person name="Kamath R."/>
            <person name="Kuwabara P.E."/>
            <person name="Mardis E.R."/>
            <person name="Marra M.A."/>
            <person name="Miner T.L."/>
            <person name="Minx P."/>
            <person name="Mullikin J.C."/>
            <person name="Plumb R.W."/>
            <person name="Rogers J."/>
            <person name="Schein J.E."/>
            <person name="Sohrmann M."/>
            <person name="Spieth J."/>
            <person name="Stajich J.E."/>
            <person name="Wei C."/>
            <person name="Willey D."/>
            <person name="Wilson R.K."/>
            <person name="Durbin R."/>
            <person name="Waterston R.H."/>
        </authorList>
    </citation>
    <scope>NUCLEOTIDE SEQUENCE [LARGE SCALE GENOMIC DNA]</scope>
    <source>
        <strain evidence="2 3">AF16</strain>
    </source>
</reference>
<dbReference type="InParanoid" id="A8WR13"/>
<dbReference type="STRING" id="6238.A8WR13"/>
<dbReference type="EMBL" id="HE601298">
    <property type="protein sequence ID" value="CAP22921.2"/>
    <property type="molecule type" value="Genomic_DNA"/>
</dbReference>
<dbReference type="KEGG" id="cbr:CBG_01707"/>
<dbReference type="PROSITE" id="PS00028">
    <property type="entry name" value="ZINC_FINGER_C2H2_1"/>
    <property type="match status" value="1"/>
</dbReference>
<dbReference type="FunCoup" id="A8WR13">
    <property type="interactions" value="1298"/>
</dbReference>